<gene>
    <name evidence="3" type="ORF">CFIMG_000079RA</name>
</gene>
<keyword evidence="2" id="KW-0812">Transmembrane</keyword>
<reference evidence="3 4" key="2">
    <citation type="journal article" date="2013" name="IMA Fungus">
        <title>IMA Genome-F 1: Ceratocystis fimbriata: Draft nuclear genome sequence for the plant pathogen, Ceratocystis fimbriata.</title>
        <authorList>
            <person name="Wilken P.M."/>
            <person name="Steenkamp E.T."/>
            <person name="Wingfield M.J."/>
            <person name="de Beer Z.W."/>
            <person name="Wingfield B.D."/>
        </authorList>
    </citation>
    <scope>NUCLEOTIDE SEQUENCE [LARGE SCALE GENOMIC DNA]</scope>
    <source>
        <strain evidence="3 4">CBS 114723</strain>
    </source>
</reference>
<sequence>MSMQPQPSSRSASTHHVLASVVAHPPVSLHPPSVHGSGPARIRSWTRPRIAPPPTEPPLLGSRRLLFGCKFIIRRPSSGSSDGSQPEIGIHGPILKPVSQIDRAEAWGVDIPPLPELKPVFLWPHLRWELRHMAGQDAADMPWVRPSDGIYLNWVPLSATRKGVFTFSCGNGLVWCVKKKPVKILRIVQSSAHKGGGSGGGGGGGSSRASCGGVGGGDDAGGGYSGDRQNTTMARPRMKKANLTPPSSTGATSRDISHPPASRLLLSLEPTVKSHRSLTARGLHLLVKSLGFDDPSTTHKGSNHSNSMLANPPRKLSSNSNFDETESESIADTLFSIPSPGTSIPDDLLSIASDQPQEVDMEPFPSYDDSGFVFPDLPENGTVCTSACCKSDASPEISLDISPMASPQANTTQLPPLELSRRLTELEVTLSRCPPSASASSKRPSRSTRSSRIITSPQRRSPKRSKLPPSWLELAAPPSFSPKKAYDPTPYKSPGERRKKARKKMKDRASVLVSGNGGEESESRFVLNPTARHGTRACKKPHAKSPIEEPERFPLLVDEQTRKGELNTWEPSTTGLLFGAIAMVFLCFWIVDMIYSG</sequence>
<dbReference type="EMBL" id="APWK03000014">
    <property type="protein sequence ID" value="PHH55162.1"/>
    <property type="molecule type" value="Genomic_DNA"/>
</dbReference>
<evidence type="ECO:0000313" key="4">
    <source>
        <dbReference type="Proteomes" id="UP000222788"/>
    </source>
</evidence>
<protein>
    <submittedName>
        <fullName evidence="3">Uncharacterized protein</fullName>
    </submittedName>
</protein>
<feature type="region of interest" description="Disordered" evidence="1">
    <location>
        <begin position="296"/>
        <end position="321"/>
    </location>
</feature>
<feature type="transmembrane region" description="Helical" evidence="2">
    <location>
        <begin position="576"/>
        <end position="595"/>
    </location>
</feature>
<comment type="caution">
    <text evidence="3">The sequence shown here is derived from an EMBL/GenBank/DDBJ whole genome shotgun (WGS) entry which is preliminary data.</text>
</comment>
<proteinExistence type="predicted"/>
<evidence type="ECO:0000313" key="3">
    <source>
        <dbReference type="EMBL" id="PHH55162.1"/>
    </source>
</evidence>
<keyword evidence="4" id="KW-1185">Reference proteome</keyword>
<keyword evidence="2" id="KW-0472">Membrane</keyword>
<dbReference type="AlphaFoldDB" id="A0A2C5XFS3"/>
<feature type="compositionally biased region" description="Basic residues" evidence="1">
    <location>
        <begin position="497"/>
        <end position="506"/>
    </location>
</feature>
<dbReference type="Proteomes" id="UP000222788">
    <property type="component" value="Unassembled WGS sequence"/>
</dbReference>
<name>A0A2C5XFS3_9PEZI</name>
<accession>A0A2C5XFS3</accession>
<feature type="compositionally biased region" description="Polar residues" evidence="1">
    <location>
        <begin position="298"/>
        <end position="309"/>
    </location>
</feature>
<reference evidence="3 4" key="1">
    <citation type="journal article" date="2013" name="Fungal Biol.">
        <title>Analysis of microsatellite markers in the genome of the plant pathogen Ceratocystis fimbriata.</title>
        <authorList>
            <person name="Simpson M.C."/>
            <person name="Wilken P.M."/>
            <person name="Coetzee M.P."/>
            <person name="Wingfield M.J."/>
            <person name="Wingfield B.D."/>
        </authorList>
    </citation>
    <scope>NUCLEOTIDE SEQUENCE [LARGE SCALE GENOMIC DNA]</scope>
    <source>
        <strain evidence="3 4">CBS 114723</strain>
    </source>
</reference>
<organism evidence="3 4">
    <name type="scientific">Ceratocystis fimbriata CBS 114723</name>
    <dbReference type="NCBI Taxonomy" id="1035309"/>
    <lineage>
        <taxon>Eukaryota</taxon>
        <taxon>Fungi</taxon>
        <taxon>Dikarya</taxon>
        <taxon>Ascomycota</taxon>
        <taxon>Pezizomycotina</taxon>
        <taxon>Sordariomycetes</taxon>
        <taxon>Hypocreomycetidae</taxon>
        <taxon>Microascales</taxon>
        <taxon>Ceratocystidaceae</taxon>
        <taxon>Ceratocystis</taxon>
    </lineage>
</organism>
<feature type="compositionally biased region" description="Low complexity" evidence="1">
    <location>
        <begin position="431"/>
        <end position="459"/>
    </location>
</feature>
<feature type="compositionally biased region" description="Polar residues" evidence="1">
    <location>
        <begin position="244"/>
        <end position="254"/>
    </location>
</feature>
<keyword evidence="2" id="KW-1133">Transmembrane helix</keyword>
<feature type="compositionally biased region" description="Gly residues" evidence="1">
    <location>
        <begin position="194"/>
        <end position="225"/>
    </location>
</feature>
<feature type="region of interest" description="Disordered" evidence="1">
    <location>
        <begin position="192"/>
        <end position="260"/>
    </location>
</feature>
<evidence type="ECO:0000256" key="2">
    <source>
        <dbReference type="SAM" id="Phobius"/>
    </source>
</evidence>
<evidence type="ECO:0000256" key="1">
    <source>
        <dbReference type="SAM" id="MobiDB-lite"/>
    </source>
</evidence>
<feature type="region of interest" description="Disordered" evidence="1">
    <location>
        <begin position="428"/>
        <end position="523"/>
    </location>
</feature>